<dbReference type="Pfam" id="PF12469">
    <property type="entry name" value="Cmr2_N"/>
    <property type="match status" value="1"/>
</dbReference>
<dbReference type="GO" id="GO:0051607">
    <property type="term" value="P:defense response to virus"/>
    <property type="evidence" value="ECO:0007669"/>
    <property type="project" value="UniProtKB-KW"/>
</dbReference>
<protein>
    <submittedName>
        <fullName evidence="5">Type III-B CRISPR-associated protein Cas10/Cmr2</fullName>
    </submittedName>
</protein>
<dbReference type="NCBIfam" id="TIGR02577">
    <property type="entry name" value="cas_TM1794_Cmr2"/>
    <property type="match status" value="2"/>
</dbReference>
<keyword evidence="3" id="KW-0175">Coiled coil</keyword>
<dbReference type="InterPro" id="IPR024615">
    <property type="entry name" value="CRISPR-assoc_Cmr2_N"/>
</dbReference>
<evidence type="ECO:0000313" key="6">
    <source>
        <dbReference type="Proteomes" id="UP000516361"/>
    </source>
</evidence>
<proteinExistence type="predicted"/>
<keyword evidence="6" id="KW-1185">Reference proteome</keyword>
<name>A0A7G1G927_9BACT</name>
<evidence type="ECO:0000259" key="4">
    <source>
        <dbReference type="PROSITE" id="PS50887"/>
    </source>
</evidence>
<evidence type="ECO:0000313" key="5">
    <source>
        <dbReference type="EMBL" id="BBE31754.1"/>
    </source>
</evidence>
<sequence length="790" mass="92288">MSTKNDFWIKKINAIMYTPIEKVFINTDHEELQKNRLKRINIEYIKSKSESLANTADKVLLPNKNEIKVDFNNDELLYIHPLSGNKLKNEYKEFVKNINDKKEWEIYLNDLSKMNLKSNELYHKLWWDLPNVLKYSYMYPADTKIPDNSIIDHLDTTAAMSNSENISILMLSIGPVQEFIAAGRKIIDLKTGSYLLSYLTYKGIKYIGENYGYDSIIFPSMRENYFLSKDHNFELSKEVDPSIASLPNVFTAILPTNDIEKIVKEVENEIKNEMKKISNYIKENIIKFGYNEKKREMNEKIKLKNWNELWDKQVEQFPVIIAVHQDISSSNIIDEHVDYTNENIAKEVENAFKNVINTKEINKTTFFGFASELIGIKSAIRKATRNFIQLKEEFEETGDDISANNKALVYYKFIDEDKNIKTEKLSALSTIKRYFYRYLEEKTIYKNASRKIRKVESIEEITKEYNMAILMMDGDKMGEWISGRKEEIPNFLDRMHPKVQKELEKIDKNYYEFLKNTKYVIPSYQRTVSRTLNNFTKFVSKIVSKYNGYLIYAGGDDVLAIFPSNTVLQAANDLRKVYSGSSLNEKITIKNKEYTFKDGWAFENGIPVYNMMGENATMSAGILIANPKYNLKLALDEARKLEKIAKNNGRNSFALGSVRGTGKFSYTVSKWEDKKDILKRVINFFETYSKEENKRSIKRLSSKLKNEYISLSKDKDIQVLSTEEYINYVVPFALKKRMELKDTTIKNIKEILNDFNELIKKEGGNFIEILNIFDEVEHALKKRDKRGEKN</sequence>
<gene>
    <name evidence="5" type="ORF">OSSY52_18950</name>
</gene>
<dbReference type="InterPro" id="IPR043128">
    <property type="entry name" value="Rev_trsase/Diguanyl_cyclase"/>
</dbReference>
<organism evidence="5 6">
    <name type="scientific">Tepiditoga spiralis</name>
    <dbReference type="NCBI Taxonomy" id="2108365"/>
    <lineage>
        <taxon>Bacteria</taxon>
        <taxon>Thermotogati</taxon>
        <taxon>Thermotogota</taxon>
        <taxon>Thermotogae</taxon>
        <taxon>Petrotogales</taxon>
        <taxon>Petrotogaceae</taxon>
        <taxon>Tepiditoga</taxon>
    </lineage>
</organism>
<dbReference type="Gene3D" id="3.30.70.270">
    <property type="match status" value="1"/>
</dbReference>
<reference evidence="5 6" key="1">
    <citation type="submission" date="2018-06" db="EMBL/GenBank/DDBJ databases">
        <title>Genome sequencing of Oceanotoga sp. sy52.</title>
        <authorList>
            <person name="Mori K."/>
        </authorList>
    </citation>
    <scope>NUCLEOTIDE SEQUENCE [LARGE SCALE GENOMIC DNA]</scope>
    <source>
        <strain evidence="6">sy52</strain>
    </source>
</reference>
<dbReference type="Proteomes" id="UP000516361">
    <property type="component" value="Chromosome"/>
</dbReference>
<dbReference type="InParanoid" id="A0A7G1G927"/>
<feature type="domain" description="GGDEF" evidence="4">
    <location>
        <begin position="465"/>
        <end position="658"/>
    </location>
</feature>
<dbReference type="InterPro" id="IPR013407">
    <property type="entry name" value="CRISPR-assoc_prot_Cmr2"/>
</dbReference>
<evidence type="ECO:0000256" key="2">
    <source>
        <dbReference type="ARBA" id="ARBA00023118"/>
    </source>
</evidence>
<dbReference type="GO" id="GO:0000166">
    <property type="term" value="F:nucleotide binding"/>
    <property type="evidence" value="ECO:0007669"/>
    <property type="project" value="UniProtKB-KW"/>
</dbReference>
<feature type="coiled-coil region" evidence="3">
    <location>
        <begin position="256"/>
        <end position="283"/>
    </location>
</feature>
<dbReference type="Pfam" id="PF22335">
    <property type="entry name" value="Cas10-Cmr2_palm2"/>
    <property type="match status" value="1"/>
</dbReference>
<dbReference type="RefSeq" id="WP_190614507.1">
    <property type="nucleotide sequence ID" value="NZ_AP018712.1"/>
</dbReference>
<evidence type="ECO:0000256" key="1">
    <source>
        <dbReference type="ARBA" id="ARBA00022741"/>
    </source>
</evidence>
<keyword evidence="1" id="KW-0547">Nucleotide-binding</keyword>
<keyword evidence="2" id="KW-0051">Antiviral defense</keyword>
<dbReference type="EMBL" id="AP018712">
    <property type="protein sequence ID" value="BBE31754.1"/>
    <property type="molecule type" value="Genomic_DNA"/>
</dbReference>
<dbReference type="KEGG" id="ocy:OSSY52_18950"/>
<accession>A0A7G1G927</accession>
<dbReference type="InterPro" id="IPR000160">
    <property type="entry name" value="GGDEF_dom"/>
</dbReference>
<dbReference type="PROSITE" id="PS50887">
    <property type="entry name" value="GGDEF"/>
    <property type="match status" value="1"/>
</dbReference>
<dbReference type="CDD" id="cd09679">
    <property type="entry name" value="Cas10_III"/>
    <property type="match status" value="1"/>
</dbReference>
<dbReference type="Gene3D" id="3.30.70.2220">
    <property type="entry name" value="CRISPR-Cas system, Cmr2 subunit, D1 domain, cysteine cluster"/>
    <property type="match status" value="1"/>
</dbReference>
<evidence type="ECO:0000256" key="3">
    <source>
        <dbReference type="SAM" id="Coils"/>
    </source>
</evidence>
<dbReference type="AlphaFoldDB" id="A0A7G1G927"/>
<dbReference type="InterPro" id="IPR054767">
    <property type="entry name" value="Cas10-Cmr2_palm2"/>
</dbReference>
<dbReference type="InterPro" id="IPR038242">
    <property type="entry name" value="Cmr2_N"/>
</dbReference>